<reference evidence="6 7" key="1">
    <citation type="submission" date="2022-12" db="EMBL/GenBank/DDBJ databases">
        <title>Chromosome-level genome of Tegillarca granosa.</title>
        <authorList>
            <person name="Kim J."/>
        </authorList>
    </citation>
    <scope>NUCLEOTIDE SEQUENCE [LARGE SCALE GENOMIC DNA]</scope>
    <source>
        <strain evidence="6">Teg-2019</strain>
        <tissue evidence="6">Adductor muscle</tissue>
    </source>
</reference>
<dbReference type="PANTHER" id="PTHR24064">
    <property type="entry name" value="SOLUTE CARRIER FAMILY 22 MEMBER"/>
    <property type="match status" value="1"/>
</dbReference>
<evidence type="ECO:0000313" key="6">
    <source>
        <dbReference type="EMBL" id="KAJ8303091.1"/>
    </source>
</evidence>
<sequence>MSSNRFSTGMAYYGLTYNTGTIGGNIYINFFFSVLVECIGYSSCLILSSKLGRKITHCGSLILAGIGCLLTIFTVLFAGEDYIWITVGLSMIGKCGVSATYGNIYIFTPELFPTYLRSSILGASNVAAKIGILVSPYIANIVSIYISLCEKYL</sequence>
<accession>A0ABQ9EF72</accession>
<comment type="caution">
    <text evidence="6">The sequence shown here is derived from an EMBL/GenBank/DDBJ whole genome shotgun (WGS) entry which is preliminary data.</text>
</comment>
<keyword evidence="7" id="KW-1185">Reference proteome</keyword>
<evidence type="ECO:0000256" key="1">
    <source>
        <dbReference type="ARBA" id="ARBA00004141"/>
    </source>
</evidence>
<keyword evidence="2 5" id="KW-0812">Transmembrane</keyword>
<name>A0ABQ9EF72_TEGGR</name>
<evidence type="ECO:0000313" key="7">
    <source>
        <dbReference type="Proteomes" id="UP001217089"/>
    </source>
</evidence>
<feature type="transmembrane region" description="Helical" evidence="5">
    <location>
        <begin position="59"/>
        <end position="77"/>
    </location>
</feature>
<dbReference type="Gene3D" id="1.20.1250.20">
    <property type="entry name" value="MFS general substrate transporter like domains"/>
    <property type="match status" value="1"/>
</dbReference>
<keyword evidence="4 5" id="KW-0472">Membrane</keyword>
<keyword evidence="3 5" id="KW-1133">Transmembrane helix</keyword>
<evidence type="ECO:0000256" key="5">
    <source>
        <dbReference type="SAM" id="Phobius"/>
    </source>
</evidence>
<proteinExistence type="predicted"/>
<feature type="transmembrane region" description="Helical" evidence="5">
    <location>
        <begin position="126"/>
        <end position="148"/>
    </location>
</feature>
<dbReference type="EMBL" id="JARBDR010000917">
    <property type="protein sequence ID" value="KAJ8303091.1"/>
    <property type="molecule type" value="Genomic_DNA"/>
</dbReference>
<protein>
    <submittedName>
        <fullName evidence="6">Uncharacterized protein</fullName>
    </submittedName>
</protein>
<evidence type="ECO:0000256" key="3">
    <source>
        <dbReference type="ARBA" id="ARBA00022989"/>
    </source>
</evidence>
<dbReference type="SUPFAM" id="SSF103473">
    <property type="entry name" value="MFS general substrate transporter"/>
    <property type="match status" value="1"/>
</dbReference>
<evidence type="ECO:0000256" key="4">
    <source>
        <dbReference type="ARBA" id="ARBA00023136"/>
    </source>
</evidence>
<gene>
    <name evidence="6" type="ORF">KUTeg_019487</name>
</gene>
<comment type="subcellular location">
    <subcellularLocation>
        <location evidence="1">Membrane</location>
        <topology evidence="1">Multi-pass membrane protein</topology>
    </subcellularLocation>
</comment>
<feature type="transmembrane region" description="Helical" evidence="5">
    <location>
        <begin position="83"/>
        <end position="106"/>
    </location>
</feature>
<dbReference type="Proteomes" id="UP001217089">
    <property type="component" value="Unassembled WGS sequence"/>
</dbReference>
<dbReference type="InterPro" id="IPR036259">
    <property type="entry name" value="MFS_trans_sf"/>
</dbReference>
<organism evidence="6 7">
    <name type="scientific">Tegillarca granosa</name>
    <name type="common">Malaysian cockle</name>
    <name type="synonym">Anadara granosa</name>
    <dbReference type="NCBI Taxonomy" id="220873"/>
    <lineage>
        <taxon>Eukaryota</taxon>
        <taxon>Metazoa</taxon>
        <taxon>Spiralia</taxon>
        <taxon>Lophotrochozoa</taxon>
        <taxon>Mollusca</taxon>
        <taxon>Bivalvia</taxon>
        <taxon>Autobranchia</taxon>
        <taxon>Pteriomorphia</taxon>
        <taxon>Arcoida</taxon>
        <taxon>Arcoidea</taxon>
        <taxon>Arcidae</taxon>
        <taxon>Tegillarca</taxon>
    </lineage>
</organism>
<evidence type="ECO:0000256" key="2">
    <source>
        <dbReference type="ARBA" id="ARBA00022692"/>
    </source>
</evidence>